<evidence type="ECO:0000259" key="5">
    <source>
        <dbReference type="Pfam" id="PF14833"/>
    </source>
</evidence>
<sequence>MATQRPDPASTTDAGTSCVTVTFVGVGAIGLPMACRLAAAGFAVTAVDPSPRTRALAQAVGLRTAPDIPSVSLGDVVLVMVATGSQLLDTVAAATARGPLTGQTWVIGSTVGPEDGRRAAGLLADAGAHVVDAPVLGGVPGAEQGRLRILAAGSPAALDRVRDVLRPLGEIAEVGDRPGDGQAVKVVNQLCSSVHLAAAAEALSLASRLGLDPARIVPVLSGSSGSSWFFEDRGPRMATPPVTENALTRLAILAKDNDLVVREAERAGARAPLAHAAAGQYRRAAEMGLLDLDDSQIIRTYLA</sequence>
<evidence type="ECO:0000256" key="2">
    <source>
        <dbReference type="ARBA" id="ARBA00023002"/>
    </source>
</evidence>
<keyword evidence="7" id="KW-1185">Reference proteome</keyword>
<keyword evidence="3" id="KW-0520">NAD</keyword>
<feature type="domain" description="6-phosphogluconate dehydrogenase NADP-binding" evidence="4">
    <location>
        <begin position="21"/>
        <end position="170"/>
    </location>
</feature>
<dbReference type="Pfam" id="PF14833">
    <property type="entry name" value="NAD_binding_11"/>
    <property type="match status" value="1"/>
</dbReference>
<evidence type="ECO:0000256" key="3">
    <source>
        <dbReference type="ARBA" id="ARBA00023027"/>
    </source>
</evidence>
<dbReference type="Pfam" id="PF03446">
    <property type="entry name" value="NAD_binding_2"/>
    <property type="match status" value="1"/>
</dbReference>
<dbReference type="EC" id="1.1.-.-" evidence="6"/>
<evidence type="ECO:0000313" key="7">
    <source>
        <dbReference type="Proteomes" id="UP001187346"/>
    </source>
</evidence>
<comment type="caution">
    <text evidence="6">The sequence shown here is derived from an EMBL/GenBank/DDBJ whole genome shotgun (WGS) entry which is preliminary data.</text>
</comment>
<name>A0ABU4FA63_9ACTN</name>
<dbReference type="Gene3D" id="3.40.50.720">
    <property type="entry name" value="NAD(P)-binding Rossmann-like Domain"/>
    <property type="match status" value="1"/>
</dbReference>
<reference evidence="6 7" key="1">
    <citation type="submission" date="2023-10" db="EMBL/GenBank/DDBJ databases">
        <title>Characterization of rhizosphere-enriched actinobacteria from wheat plants lab-grown on chernevaya soil.</title>
        <authorList>
            <person name="Tikhonova E.N."/>
            <person name="Konopkin A."/>
            <person name="Kravchenko I.K."/>
        </authorList>
    </citation>
    <scope>NUCLEOTIDE SEQUENCE [LARGE SCALE GENOMIC DNA]</scope>
    <source>
        <strain evidence="6 7">RR29</strain>
    </source>
</reference>
<proteinExistence type="inferred from homology"/>
<dbReference type="InterPro" id="IPR036291">
    <property type="entry name" value="NAD(P)-bd_dom_sf"/>
</dbReference>
<evidence type="ECO:0000313" key="6">
    <source>
        <dbReference type="EMBL" id="MDV7217483.1"/>
    </source>
</evidence>
<dbReference type="PIRSF" id="PIRSF000103">
    <property type="entry name" value="HIBADH"/>
    <property type="match status" value="1"/>
</dbReference>
<dbReference type="SUPFAM" id="SSF48179">
    <property type="entry name" value="6-phosphogluconate dehydrogenase C-terminal domain-like"/>
    <property type="match status" value="1"/>
</dbReference>
<dbReference type="InterPro" id="IPR015815">
    <property type="entry name" value="HIBADH-related"/>
</dbReference>
<evidence type="ECO:0000256" key="1">
    <source>
        <dbReference type="ARBA" id="ARBA00009080"/>
    </source>
</evidence>
<dbReference type="InterPro" id="IPR006115">
    <property type="entry name" value="6PGDH_NADP-bd"/>
</dbReference>
<dbReference type="GO" id="GO:0016491">
    <property type="term" value="F:oxidoreductase activity"/>
    <property type="evidence" value="ECO:0007669"/>
    <property type="project" value="UniProtKB-KW"/>
</dbReference>
<dbReference type="Proteomes" id="UP001187346">
    <property type="component" value="Unassembled WGS sequence"/>
</dbReference>
<dbReference type="Gene3D" id="1.10.1040.10">
    <property type="entry name" value="N-(1-d-carboxylethyl)-l-norvaline Dehydrogenase, domain 2"/>
    <property type="match status" value="1"/>
</dbReference>
<dbReference type="PANTHER" id="PTHR43060">
    <property type="entry name" value="3-HYDROXYISOBUTYRATE DEHYDROGENASE-LIKE 1, MITOCHONDRIAL-RELATED"/>
    <property type="match status" value="1"/>
</dbReference>
<gene>
    <name evidence="6" type="ORF">R5A26_16140</name>
</gene>
<feature type="domain" description="3-hydroxyisobutyrate dehydrogenase-like NAD-binding" evidence="5">
    <location>
        <begin position="179"/>
        <end position="301"/>
    </location>
</feature>
<dbReference type="RefSeq" id="WP_317771783.1">
    <property type="nucleotide sequence ID" value="NZ_JAWMAJ010000046.1"/>
</dbReference>
<accession>A0ABU4FA63</accession>
<dbReference type="InterPro" id="IPR029154">
    <property type="entry name" value="HIBADH-like_NADP-bd"/>
</dbReference>
<dbReference type="InterPro" id="IPR008927">
    <property type="entry name" value="6-PGluconate_DH-like_C_sf"/>
</dbReference>
<organism evidence="6 7">
    <name type="scientific">Streptomyces prunicolor</name>
    <dbReference type="NCBI Taxonomy" id="67348"/>
    <lineage>
        <taxon>Bacteria</taxon>
        <taxon>Bacillati</taxon>
        <taxon>Actinomycetota</taxon>
        <taxon>Actinomycetes</taxon>
        <taxon>Kitasatosporales</taxon>
        <taxon>Streptomycetaceae</taxon>
        <taxon>Streptomyces</taxon>
    </lineage>
</organism>
<dbReference type="InterPro" id="IPR013328">
    <property type="entry name" value="6PGD_dom2"/>
</dbReference>
<evidence type="ECO:0000259" key="4">
    <source>
        <dbReference type="Pfam" id="PF03446"/>
    </source>
</evidence>
<dbReference type="EMBL" id="JAWMAJ010000046">
    <property type="protein sequence ID" value="MDV7217483.1"/>
    <property type="molecule type" value="Genomic_DNA"/>
</dbReference>
<dbReference type="SUPFAM" id="SSF51735">
    <property type="entry name" value="NAD(P)-binding Rossmann-fold domains"/>
    <property type="match status" value="1"/>
</dbReference>
<protein>
    <submittedName>
        <fullName evidence="6">NAD(P)-dependent oxidoreductase</fullName>
        <ecNumber evidence="6">1.1.-.-</ecNumber>
    </submittedName>
</protein>
<keyword evidence="2 6" id="KW-0560">Oxidoreductase</keyword>
<comment type="similarity">
    <text evidence="1">Belongs to the HIBADH-related family.</text>
</comment>